<gene>
    <name evidence="2" type="ORF">H1P_2720003</name>
</gene>
<dbReference type="AlphaFoldDB" id="A0A563VT30"/>
<accession>A0A563VT30</accession>
<keyword evidence="1" id="KW-0812">Transmembrane</keyword>
<organism evidence="2 3">
    <name type="scientific">Hyella patelloides LEGE 07179</name>
    <dbReference type="NCBI Taxonomy" id="945734"/>
    <lineage>
        <taxon>Bacteria</taxon>
        <taxon>Bacillati</taxon>
        <taxon>Cyanobacteriota</taxon>
        <taxon>Cyanophyceae</taxon>
        <taxon>Pleurocapsales</taxon>
        <taxon>Hyellaceae</taxon>
        <taxon>Hyella</taxon>
    </lineage>
</organism>
<keyword evidence="1" id="KW-0472">Membrane</keyword>
<keyword evidence="1" id="KW-1133">Transmembrane helix</keyword>
<evidence type="ECO:0000313" key="2">
    <source>
        <dbReference type="EMBL" id="VEP14575.1"/>
    </source>
</evidence>
<proteinExistence type="predicted"/>
<feature type="transmembrane region" description="Helical" evidence="1">
    <location>
        <begin position="75"/>
        <end position="97"/>
    </location>
</feature>
<protein>
    <submittedName>
        <fullName evidence="2">Uncharacterized protein</fullName>
    </submittedName>
</protein>
<evidence type="ECO:0000256" key="1">
    <source>
        <dbReference type="SAM" id="Phobius"/>
    </source>
</evidence>
<sequence length="103" mass="11611">MLPEKKHITNKNHQQKSKFVTVIHPEKLTAITTAENDNLTKNTALLDRDSLVSWLFLIGSLMFLFDGLIELTEGISIHVFLHLPASVVFVVGSYLFMPTDENS</sequence>
<feature type="transmembrane region" description="Helical" evidence="1">
    <location>
        <begin position="51"/>
        <end position="69"/>
    </location>
</feature>
<dbReference type="EMBL" id="CAACVJ010000193">
    <property type="protein sequence ID" value="VEP14575.1"/>
    <property type="molecule type" value="Genomic_DNA"/>
</dbReference>
<name>A0A563VT30_9CYAN</name>
<dbReference type="Proteomes" id="UP000320055">
    <property type="component" value="Unassembled WGS sequence"/>
</dbReference>
<reference evidence="2 3" key="1">
    <citation type="submission" date="2019-01" db="EMBL/GenBank/DDBJ databases">
        <authorList>
            <person name="Brito A."/>
        </authorList>
    </citation>
    <scope>NUCLEOTIDE SEQUENCE [LARGE SCALE GENOMIC DNA]</scope>
    <source>
        <strain evidence="2">1</strain>
    </source>
</reference>
<dbReference type="OrthoDB" id="582584at2"/>
<evidence type="ECO:0000313" key="3">
    <source>
        <dbReference type="Proteomes" id="UP000320055"/>
    </source>
</evidence>
<keyword evidence="3" id="KW-1185">Reference proteome</keyword>
<dbReference type="RefSeq" id="WP_144873200.1">
    <property type="nucleotide sequence ID" value="NZ_LR214015.1"/>
</dbReference>